<feature type="signal peptide" evidence="2">
    <location>
        <begin position="1"/>
        <end position="29"/>
    </location>
</feature>
<sequence length="485" mass="51072">MRGHFQGIALASIIPFIPVLGAMPLTAMAADNADLPSICSPRWQVEKEKLAGVLLKTYPVSTNYLSVGKNATPLTSQRALVHWLLQKHKAEKGAACTDSDSCNVGRMNDAVQKLLDNQDAGFKAGGKKVPAADFFGSTGNASQATLQCNAADAKPSLEPIPAAVVPAAAGSGAAPAAAGASGAVAAAGSGSNGGTATSAPNNGAAPAPAPAQEKGWMDRLRVRGNPDQLSISPDNKAAFASVDRAKLSLANDDVAQSRTNDIVAYAGYALDKSTFNEAGSTYEAVPYIGFKQNRVTVYDGTNASVTTTRTTAVGVLSSFHFVHPGTTDTEDLTARPDYLINNTDGSRLLSANFTYTPIRVAKLNDFIRLSDGISFKPILIGQSRNGIYTNRGDATVSADHEDFIRLGAQAGFTLASTNPRLPFDFTTTFTGLKALKGAQSIHYWKSVLTYNFNQNIGLSLNYSNGLLPDTADREKKWDLGISSKF</sequence>
<gene>
    <name evidence="3" type="ORF">PQR62_13400</name>
</gene>
<keyword evidence="4" id="KW-1185">Reference proteome</keyword>
<feature type="region of interest" description="Disordered" evidence="1">
    <location>
        <begin position="184"/>
        <end position="213"/>
    </location>
</feature>
<evidence type="ECO:0000313" key="3">
    <source>
        <dbReference type="EMBL" id="MFL9925266.1"/>
    </source>
</evidence>
<evidence type="ECO:0008006" key="5">
    <source>
        <dbReference type="Google" id="ProtNLM"/>
    </source>
</evidence>
<name>A0ABW9A8R7_9BURK</name>
<dbReference type="RefSeq" id="WP_408158441.1">
    <property type="nucleotide sequence ID" value="NZ_JAQQFM010000005.1"/>
</dbReference>
<comment type="caution">
    <text evidence="3">The sequence shown here is derived from an EMBL/GenBank/DDBJ whole genome shotgun (WGS) entry which is preliminary data.</text>
</comment>
<dbReference type="Proteomes" id="UP001629246">
    <property type="component" value="Unassembled WGS sequence"/>
</dbReference>
<feature type="compositionally biased region" description="Low complexity" evidence="1">
    <location>
        <begin position="184"/>
        <end position="206"/>
    </location>
</feature>
<proteinExistence type="predicted"/>
<evidence type="ECO:0000256" key="1">
    <source>
        <dbReference type="SAM" id="MobiDB-lite"/>
    </source>
</evidence>
<dbReference type="EMBL" id="JAQQFM010000005">
    <property type="protein sequence ID" value="MFL9925266.1"/>
    <property type="molecule type" value="Genomic_DNA"/>
</dbReference>
<organism evidence="3 4">
    <name type="scientific">Herbaspirillum lusitanum</name>
    <dbReference type="NCBI Taxonomy" id="213312"/>
    <lineage>
        <taxon>Bacteria</taxon>
        <taxon>Pseudomonadati</taxon>
        <taxon>Pseudomonadota</taxon>
        <taxon>Betaproteobacteria</taxon>
        <taxon>Burkholderiales</taxon>
        <taxon>Oxalobacteraceae</taxon>
        <taxon>Herbaspirillum</taxon>
    </lineage>
</organism>
<accession>A0ABW9A8R7</accession>
<protein>
    <recommendedName>
        <fullName evidence="5">Autotransporter domain-containing protein</fullName>
    </recommendedName>
</protein>
<feature type="chain" id="PRO_5045734882" description="Autotransporter domain-containing protein" evidence="2">
    <location>
        <begin position="30"/>
        <end position="485"/>
    </location>
</feature>
<keyword evidence="2" id="KW-0732">Signal</keyword>
<evidence type="ECO:0000313" key="4">
    <source>
        <dbReference type="Proteomes" id="UP001629246"/>
    </source>
</evidence>
<evidence type="ECO:0000256" key="2">
    <source>
        <dbReference type="SAM" id="SignalP"/>
    </source>
</evidence>
<reference evidence="3 4" key="1">
    <citation type="journal article" date="2024" name="Chem. Sci.">
        <title>Discovery of megapolipeptins by genome mining of a Burkholderiales bacteria collection.</title>
        <authorList>
            <person name="Paulo B.S."/>
            <person name="Recchia M.J.J."/>
            <person name="Lee S."/>
            <person name="Fergusson C.H."/>
            <person name="Romanowski S.B."/>
            <person name="Hernandez A."/>
            <person name="Krull N."/>
            <person name="Liu D.Y."/>
            <person name="Cavanagh H."/>
            <person name="Bos A."/>
            <person name="Gray C.A."/>
            <person name="Murphy B.T."/>
            <person name="Linington R.G."/>
            <person name="Eustaquio A.S."/>
        </authorList>
    </citation>
    <scope>NUCLEOTIDE SEQUENCE [LARGE SCALE GENOMIC DNA]</scope>
    <source>
        <strain evidence="3 4">RL21-008-BIB-A</strain>
    </source>
</reference>